<sequence length="349" mass="38744">MTEPASPPRPPRTHVFIVDGTLSSLEPGQETHAGRLFRMLTRGGPRAGLRVDHHPGVQGRGPRGWLRAAIGLGLNDAILDGYARLSSRWRPGDRIFLYGYSRGAYAVRSLAGLIGFVGLLRPERAIQRRVERSFRLYEAGDRDRAAAFRALHGHPEPALIDVIGVWDTVKALGIPWPVLSFLHPMATEFHDHHLGSHVGHGLHALALDEDRVAFRPEIWRLDHLHPGRVEQVWFPGAHGDVGGHIGHFQAARPLADLSLNWMLERSEALGLPLPPDWRERVMPDATAPMRGARRGSGQMFVIRERRRVHPENGEVLHPAAALRMVRLGYRPLARGVAPPLPEPPAPEQA</sequence>
<dbReference type="InterPro" id="IPR029058">
    <property type="entry name" value="AB_hydrolase_fold"/>
</dbReference>
<dbReference type="RefSeq" id="WP_092865093.1">
    <property type="nucleotide sequence ID" value="NZ_FOQH01000014.1"/>
</dbReference>
<dbReference type="Proteomes" id="UP000199377">
    <property type="component" value="Unassembled WGS sequence"/>
</dbReference>
<dbReference type="AlphaFoldDB" id="A0A1I3NPK9"/>
<dbReference type="SUPFAM" id="SSF53474">
    <property type="entry name" value="alpha/beta-Hydrolases"/>
    <property type="match status" value="1"/>
</dbReference>
<protein>
    <submittedName>
        <fullName evidence="2">Uncharacterized alpha/beta hydrolase domain</fullName>
    </submittedName>
</protein>
<proteinExistence type="predicted"/>
<dbReference type="GO" id="GO:0016787">
    <property type="term" value="F:hydrolase activity"/>
    <property type="evidence" value="ECO:0007669"/>
    <property type="project" value="UniProtKB-KW"/>
</dbReference>
<dbReference type="InterPro" id="IPR018712">
    <property type="entry name" value="Tle1-like_cat"/>
</dbReference>
<organism evidence="2 3">
    <name type="scientific">Albimonas pacifica</name>
    <dbReference type="NCBI Taxonomy" id="1114924"/>
    <lineage>
        <taxon>Bacteria</taxon>
        <taxon>Pseudomonadati</taxon>
        <taxon>Pseudomonadota</taxon>
        <taxon>Alphaproteobacteria</taxon>
        <taxon>Rhodobacterales</taxon>
        <taxon>Paracoccaceae</taxon>
        <taxon>Albimonas</taxon>
    </lineage>
</organism>
<evidence type="ECO:0000313" key="2">
    <source>
        <dbReference type="EMBL" id="SFJ11204.1"/>
    </source>
</evidence>
<keyword evidence="2" id="KW-0378">Hydrolase</keyword>
<keyword evidence="3" id="KW-1185">Reference proteome</keyword>
<dbReference type="PANTHER" id="PTHR33840">
    <property type="match status" value="1"/>
</dbReference>
<evidence type="ECO:0000313" key="3">
    <source>
        <dbReference type="Proteomes" id="UP000199377"/>
    </source>
</evidence>
<dbReference type="OrthoDB" id="4378831at2"/>
<feature type="domain" description="T6SS Phospholipase effector Tle1-like catalytic" evidence="1">
    <location>
        <begin position="12"/>
        <end position="264"/>
    </location>
</feature>
<gene>
    <name evidence="2" type="ORF">SAMN05216258_11421</name>
</gene>
<dbReference type="Pfam" id="PF09994">
    <property type="entry name" value="T6SS_Tle1-like_cat"/>
    <property type="match status" value="1"/>
</dbReference>
<dbReference type="EMBL" id="FOQH01000014">
    <property type="protein sequence ID" value="SFJ11204.1"/>
    <property type="molecule type" value="Genomic_DNA"/>
</dbReference>
<name>A0A1I3NPK9_9RHOB</name>
<accession>A0A1I3NPK9</accession>
<reference evidence="2 3" key="1">
    <citation type="submission" date="2016-10" db="EMBL/GenBank/DDBJ databases">
        <authorList>
            <person name="de Groot N.N."/>
        </authorList>
    </citation>
    <scope>NUCLEOTIDE SEQUENCE [LARGE SCALE GENOMIC DNA]</scope>
    <source>
        <strain evidence="2 3">CGMCC 1.11030</strain>
    </source>
</reference>
<evidence type="ECO:0000259" key="1">
    <source>
        <dbReference type="Pfam" id="PF09994"/>
    </source>
</evidence>
<dbReference type="STRING" id="1114924.SAMN05216258_11421"/>
<dbReference type="PANTHER" id="PTHR33840:SF1">
    <property type="entry name" value="TLE1 PHOSPHOLIPASE DOMAIN-CONTAINING PROTEIN"/>
    <property type="match status" value="1"/>
</dbReference>